<evidence type="ECO:0000313" key="3">
    <source>
        <dbReference type="EMBL" id="QLD10929.1"/>
    </source>
</evidence>
<dbReference type="AlphaFoldDB" id="A0A7D5F7I5"/>
<dbReference type="Pfam" id="PF25355">
    <property type="entry name" value="DUF7882"/>
    <property type="match status" value="1"/>
</dbReference>
<feature type="domain" description="DUF7882" evidence="2">
    <location>
        <begin position="1"/>
        <end position="96"/>
    </location>
</feature>
<evidence type="ECO:0000256" key="1">
    <source>
        <dbReference type="SAM" id="MobiDB-lite"/>
    </source>
</evidence>
<dbReference type="EMBL" id="CP058316">
    <property type="protein sequence ID" value="QLD10929.1"/>
    <property type="molecule type" value="Genomic_DNA"/>
</dbReference>
<keyword evidence="3" id="KW-0436">Ligase</keyword>
<protein>
    <submittedName>
        <fullName evidence="3">ATP-dependent DNA ligase</fullName>
    </submittedName>
</protein>
<dbReference type="Proteomes" id="UP000509638">
    <property type="component" value="Chromosome"/>
</dbReference>
<evidence type="ECO:0000259" key="2">
    <source>
        <dbReference type="Pfam" id="PF25355"/>
    </source>
</evidence>
<feature type="region of interest" description="Disordered" evidence="1">
    <location>
        <begin position="92"/>
        <end position="114"/>
    </location>
</feature>
<evidence type="ECO:0000313" key="4">
    <source>
        <dbReference type="Proteomes" id="UP000509638"/>
    </source>
</evidence>
<dbReference type="InterPro" id="IPR057204">
    <property type="entry name" value="DUF7882"/>
</dbReference>
<name>A0A7D5F7I5_9MICO</name>
<sequence>MGKLIYEGSVSAEFEDRLLAHIQFVTQSKLRRGEPFILTWTDHLSLGGGRSSVWIHPHASLLFKFHGSRVPELNPHWLTALSSAANSPRGLYAVREPAPPRPPHTVANASTTAR</sequence>
<gene>
    <name evidence="3" type="ORF">HW566_03485</name>
</gene>
<dbReference type="RefSeq" id="WP_178010451.1">
    <property type="nucleotide sequence ID" value="NZ_CP058316.1"/>
</dbReference>
<reference evidence="3 4" key="1">
    <citation type="submission" date="2020-06" db="EMBL/GenBank/DDBJ databases">
        <authorList>
            <person name="Jo H."/>
        </authorList>
    </citation>
    <scope>NUCLEOTIDE SEQUENCE [LARGE SCALE GENOMIC DNA]</scope>
    <source>
        <strain evidence="3 4">I46</strain>
    </source>
</reference>
<proteinExistence type="predicted"/>
<organism evidence="3 4">
    <name type="scientific">Microbacterium oleivorans</name>
    <dbReference type="NCBI Taxonomy" id="273677"/>
    <lineage>
        <taxon>Bacteria</taxon>
        <taxon>Bacillati</taxon>
        <taxon>Actinomycetota</taxon>
        <taxon>Actinomycetes</taxon>
        <taxon>Micrococcales</taxon>
        <taxon>Microbacteriaceae</taxon>
        <taxon>Microbacterium</taxon>
    </lineage>
</organism>
<dbReference type="GO" id="GO:0016874">
    <property type="term" value="F:ligase activity"/>
    <property type="evidence" value="ECO:0007669"/>
    <property type="project" value="UniProtKB-KW"/>
</dbReference>
<accession>A0A7D5F7I5</accession>